<gene>
    <name evidence="2" type="primary">LOC107782992</name>
</gene>
<dbReference type="PANTHER" id="PTHR46148:SF52">
    <property type="entry name" value="OS04G0603800 PROTEIN"/>
    <property type="match status" value="1"/>
</dbReference>
<evidence type="ECO:0000259" key="1">
    <source>
        <dbReference type="Pfam" id="PF24626"/>
    </source>
</evidence>
<dbReference type="OrthoDB" id="913535at2759"/>
<dbReference type="KEGG" id="nta:107782992"/>
<dbReference type="PANTHER" id="PTHR46148">
    <property type="entry name" value="CHROMO DOMAIN-CONTAINING PROTEIN"/>
    <property type="match status" value="1"/>
</dbReference>
<organism evidence="2">
    <name type="scientific">Nicotiana tabacum</name>
    <name type="common">Common tobacco</name>
    <dbReference type="NCBI Taxonomy" id="4097"/>
    <lineage>
        <taxon>Eukaryota</taxon>
        <taxon>Viridiplantae</taxon>
        <taxon>Streptophyta</taxon>
        <taxon>Embryophyta</taxon>
        <taxon>Tracheophyta</taxon>
        <taxon>Spermatophyta</taxon>
        <taxon>Magnoliopsida</taxon>
        <taxon>eudicotyledons</taxon>
        <taxon>Gunneridae</taxon>
        <taxon>Pentapetalae</taxon>
        <taxon>asterids</taxon>
        <taxon>lamiids</taxon>
        <taxon>Solanales</taxon>
        <taxon>Solanaceae</taxon>
        <taxon>Nicotianoideae</taxon>
        <taxon>Nicotianeae</taxon>
        <taxon>Nicotiana</taxon>
    </lineage>
</organism>
<reference evidence="2" key="1">
    <citation type="submission" date="2025-08" db="UniProtKB">
        <authorList>
            <consortium name="RefSeq"/>
        </authorList>
    </citation>
    <scope>IDENTIFICATION</scope>
</reference>
<accession>A0A1S3Z503</accession>
<dbReference type="Pfam" id="PF24626">
    <property type="entry name" value="SH3_Tf2-1"/>
    <property type="match status" value="1"/>
</dbReference>
<dbReference type="AlphaFoldDB" id="A0A1S3Z503"/>
<dbReference type="InterPro" id="IPR056924">
    <property type="entry name" value="SH3_Tf2-1"/>
</dbReference>
<feature type="domain" description="Tf2-1-like SH3-like" evidence="1">
    <location>
        <begin position="48"/>
        <end position="111"/>
    </location>
</feature>
<dbReference type="STRING" id="4097.A0A1S3Z503"/>
<name>A0A1S3Z503_TOBAC</name>
<sequence length="154" mass="17978">MPTSPRAASFSTEWEQNLKIVQSYLVKAQERATRYAEQNLRSAQYQAGDKVMVRTPGRNLFAKRTHDPRLLQRYIGPFSIERRIEKSTYQLNTPAWWKIHPVFHVSRLRSFQKYMERHSESHLTTPRGTDLLANKSLTNHHHPVGKAPRTSPTQ</sequence>
<dbReference type="PaxDb" id="4097-A0A1S3Z503"/>
<evidence type="ECO:0000313" key="2">
    <source>
        <dbReference type="RefSeq" id="XP_016459434.1"/>
    </source>
</evidence>
<protein>
    <recommendedName>
        <fullName evidence="1">Tf2-1-like SH3-like domain-containing protein</fullName>
    </recommendedName>
</protein>
<proteinExistence type="predicted"/>
<dbReference type="OMA" id="LFAKRTH"/>
<dbReference type="RefSeq" id="XP_016459434.1">
    <property type="nucleotide sequence ID" value="XM_016603948.1"/>
</dbReference>
<feature type="non-terminal residue" evidence="2">
    <location>
        <position position="154"/>
    </location>
</feature>